<dbReference type="Proteomes" id="UP001231649">
    <property type="component" value="Chromosome 3"/>
</dbReference>
<accession>A0ACC2QKB7</accession>
<keyword evidence="2" id="KW-1185">Reference proteome</keyword>
<reference evidence="1" key="1">
    <citation type="submission" date="2023-03" db="EMBL/GenBank/DDBJ databases">
        <title>Chromosome-level genomes of two armyworms, Mythimna separata and Mythimna loreyi, provide insights into the biosynthesis and reception of sex pheromones.</title>
        <authorList>
            <person name="Zhao H."/>
        </authorList>
    </citation>
    <scope>NUCLEOTIDE SEQUENCE</scope>
    <source>
        <strain evidence="1">BeijingLab</strain>
    </source>
</reference>
<dbReference type="EMBL" id="CM056779">
    <property type="protein sequence ID" value="KAJ8719417.1"/>
    <property type="molecule type" value="Genomic_DNA"/>
</dbReference>
<protein>
    <submittedName>
        <fullName evidence="1">Uncharacterized protein</fullName>
    </submittedName>
</protein>
<gene>
    <name evidence="1" type="ORF">PYW08_011592</name>
</gene>
<comment type="caution">
    <text evidence="1">The sequence shown here is derived from an EMBL/GenBank/DDBJ whole genome shotgun (WGS) entry which is preliminary data.</text>
</comment>
<evidence type="ECO:0000313" key="2">
    <source>
        <dbReference type="Proteomes" id="UP001231649"/>
    </source>
</evidence>
<sequence>MKSESPVFTRCCHCFPLRHGLIAWGYLKIVIDILYLWLISNSLVDMFNMVIPHDKRQFQSDLVISTVGITIFFTDFVVTIMFIVGGHKKNLQLIRLFFFLSIGMWIFTFLLTDAVIVLATHELIANKNSNADTIVLVVSVYCGILATQTYFLMLLRSEIMKLKKNNEFRFENKVTEVKCTIKCEDITKEELGKCHI</sequence>
<name>A0ACC2QKB7_9NEOP</name>
<proteinExistence type="predicted"/>
<organism evidence="1 2">
    <name type="scientific">Mythimna loreyi</name>
    <dbReference type="NCBI Taxonomy" id="667449"/>
    <lineage>
        <taxon>Eukaryota</taxon>
        <taxon>Metazoa</taxon>
        <taxon>Ecdysozoa</taxon>
        <taxon>Arthropoda</taxon>
        <taxon>Hexapoda</taxon>
        <taxon>Insecta</taxon>
        <taxon>Pterygota</taxon>
        <taxon>Neoptera</taxon>
        <taxon>Endopterygota</taxon>
        <taxon>Lepidoptera</taxon>
        <taxon>Glossata</taxon>
        <taxon>Ditrysia</taxon>
        <taxon>Noctuoidea</taxon>
        <taxon>Noctuidae</taxon>
        <taxon>Noctuinae</taxon>
        <taxon>Hadenini</taxon>
        <taxon>Mythimna</taxon>
    </lineage>
</organism>
<evidence type="ECO:0000313" key="1">
    <source>
        <dbReference type="EMBL" id="KAJ8719417.1"/>
    </source>
</evidence>